<dbReference type="OrthoDB" id="442921at2759"/>
<feature type="compositionally biased region" description="Basic residues" evidence="1">
    <location>
        <begin position="16"/>
        <end position="28"/>
    </location>
</feature>
<dbReference type="Proteomes" id="UP000494206">
    <property type="component" value="Unassembled WGS sequence"/>
</dbReference>
<evidence type="ECO:0000259" key="2">
    <source>
        <dbReference type="PROSITE" id="PS50053"/>
    </source>
</evidence>
<dbReference type="EMBL" id="CADEPM010000003">
    <property type="protein sequence ID" value="CAB3403125.1"/>
    <property type="molecule type" value="Genomic_DNA"/>
</dbReference>
<dbReference type="PROSITE" id="PS50053">
    <property type="entry name" value="UBIQUITIN_2"/>
    <property type="match status" value="1"/>
</dbReference>
<feature type="region of interest" description="Disordered" evidence="1">
    <location>
        <begin position="1"/>
        <end position="62"/>
    </location>
</feature>
<dbReference type="InterPro" id="IPR029071">
    <property type="entry name" value="Ubiquitin-like_domsf"/>
</dbReference>
<organism evidence="3 4">
    <name type="scientific">Caenorhabditis bovis</name>
    <dbReference type="NCBI Taxonomy" id="2654633"/>
    <lineage>
        <taxon>Eukaryota</taxon>
        <taxon>Metazoa</taxon>
        <taxon>Ecdysozoa</taxon>
        <taxon>Nematoda</taxon>
        <taxon>Chromadorea</taxon>
        <taxon>Rhabditida</taxon>
        <taxon>Rhabditina</taxon>
        <taxon>Rhabditomorpha</taxon>
        <taxon>Rhabditoidea</taxon>
        <taxon>Rhabditidae</taxon>
        <taxon>Peloderinae</taxon>
        <taxon>Caenorhabditis</taxon>
    </lineage>
</organism>
<dbReference type="Gene3D" id="3.10.20.90">
    <property type="entry name" value="Phosphatidylinositol 3-kinase Catalytic Subunit, Chain A, domain 1"/>
    <property type="match status" value="1"/>
</dbReference>
<comment type="caution">
    <text evidence="3">The sequence shown here is derived from an EMBL/GenBank/DDBJ whole genome shotgun (WGS) entry which is preliminary data.</text>
</comment>
<dbReference type="InterPro" id="IPR000626">
    <property type="entry name" value="Ubiquitin-like_dom"/>
</dbReference>
<sequence length="339" mass="38579">MSESDSDGYGGDILKNRRKTLAKQKRKQQQQQQLATFTDSDDDEDDSPQLPKKPCVLSDDDDDISFIEGPSMPKTHQEYLQEKKQKEMRNYDRKIEATVAAEMSKSRGRAVKTVGLIDRAYEALNVNTDDDDDEVLQIPDKSANDSDINTSIQFTNVEIEVFDMESGKGRFDRYNIELNDNFNIINKELAERWNSPLDHVQLRCKGRIIDSNSTPETLGFTPLMVPPPRFDAFKVQAPVITIGDGLPTASKEKENEEKEESVIKFQIAGHRRPITVPFENNYTIGKLKSLLMDELEKINDDILPDVNEIKLIFDDQYLTQDELTCEGLGIEDGDCIDVY</sequence>
<accession>A0A8S1EPT9</accession>
<dbReference type="SUPFAM" id="SSF54236">
    <property type="entry name" value="Ubiquitin-like"/>
    <property type="match status" value="2"/>
</dbReference>
<keyword evidence="4" id="KW-1185">Reference proteome</keyword>
<protein>
    <recommendedName>
        <fullName evidence="2">Ubiquitin-like domain-containing protein</fullName>
    </recommendedName>
</protein>
<reference evidence="3 4" key="1">
    <citation type="submission" date="2020-04" db="EMBL/GenBank/DDBJ databases">
        <authorList>
            <person name="Laetsch R D."/>
            <person name="Stevens L."/>
            <person name="Kumar S."/>
            <person name="Blaxter L. M."/>
        </authorList>
    </citation>
    <scope>NUCLEOTIDE SEQUENCE [LARGE SCALE GENOMIC DNA]</scope>
</reference>
<name>A0A8S1EPT9_9PELO</name>
<proteinExistence type="predicted"/>
<evidence type="ECO:0000313" key="3">
    <source>
        <dbReference type="EMBL" id="CAB3403125.1"/>
    </source>
</evidence>
<gene>
    <name evidence="3" type="ORF">CBOVIS_LOCUS5639</name>
</gene>
<dbReference type="AlphaFoldDB" id="A0A8S1EPT9"/>
<evidence type="ECO:0000256" key="1">
    <source>
        <dbReference type="SAM" id="MobiDB-lite"/>
    </source>
</evidence>
<evidence type="ECO:0000313" key="4">
    <source>
        <dbReference type="Proteomes" id="UP000494206"/>
    </source>
</evidence>
<feature type="domain" description="Ubiquitin-like" evidence="2">
    <location>
        <begin position="263"/>
        <end position="339"/>
    </location>
</feature>